<dbReference type="EMBL" id="JAHRIQ010006121">
    <property type="protein sequence ID" value="MEQ2223195.1"/>
    <property type="molecule type" value="Genomic_DNA"/>
</dbReference>
<name>A0ABV0SRG4_9TELE</name>
<dbReference type="Proteomes" id="UP001482620">
    <property type="component" value="Unassembled WGS sequence"/>
</dbReference>
<keyword evidence="2" id="KW-1185">Reference proteome</keyword>
<accession>A0ABV0SRG4</accession>
<organism evidence="1 2">
    <name type="scientific">Ilyodon furcidens</name>
    <name type="common">goldbreast splitfin</name>
    <dbReference type="NCBI Taxonomy" id="33524"/>
    <lineage>
        <taxon>Eukaryota</taxon>
        <taxon>Metazoa</taxon>
        <taxon>Chordata</taxon>
        <taxon>Craniata</taxon>
        <taxon>Vertebrata</taxon>
        <taxon>Euteleostomi</taxon>
        <taxon>Actinopterygii</taxon>
        <taxon>Neopterygii</taxon>
        <taxon>Teleostei</taxon>
        <taxon>Neoteleostei</taxon>
        <taxon>Acanthomorphata</taxon>
        <taxon>Ovalentaria</taxon>
        <taxon>Atherinomorphae</taxon>
        <taxon>Cyprinodontiformes</taxon>
        <taxon>Goodeidae</taxon>
        <taxon>Ilyodon</taxon>
    </lineage>
</organism>
<reference evidence="1 2" key="1">
    <citation type="submission" date="2021-06" db="EMBL/GenBank/DDBJ databases">
        <authorList>
            <person name="Palmer J.M."/>
        </authorList>
    </citation>
    <scope>NUCLEOTIDE SEQUENCE [LARGE SCALE GENOMIC DNA]</scope>
    <source>
        <strain evidence="2">if_2019</strain>
        <tissue evidence="1">Muscle</tissue>
    </source>
</reference>
<comment type="caution">
    <text evidence="1">The sequence shown here is derived from an EMBL/GenBank/DDBJ whole genome shotgun (WGS) entry which is preliminary data.</text>
</comment>
<evidence type="ECO:0000313" key="1">
    <source>
        <dbReference type="EMBL" id="MEQ2223195.1"/>
    </source>
</evidence>
<gene>
    <name evidence="1" type="ORF">ILYODFUR_034287</name>
</gene>
<sequence>MYDNNTFHHTTDFVLYSLSGFCNILSLYCRQLVVKIVDLNFCKITNCGTTPNSTSNKKRKDNLEKTNVFFVKNKVNRNHCRKLVLHSALWPTASVTSDASVGQKLKHPRFPPANKLFFLCRV</sequence>
<evidence type="ECO:0000313" key="2">
    <source>
        <dbReference type="Proteomes" id="UP001482620"/>
    </source>
</evidence>
<protein>
    <submittedName>
        <fullName evidence="1">Uncharacterized protein</fullName>
    </submittedName>
</protein>
<proteinExistence type="predicted"/>